<dbReference type="Proteomes" id="UP000232806">
    <property type="component" value="Chromosome"/>
</dbReference>
<reference evidence="1 2" key="1">
    <citation type="submission" date="2016-10" db="EMBL/GenBank/DDBJ databases">
        <title>Comparative genomics between deep and shallow subseafloor isolates.</title>
        <authorList>
            <person name="Ishii S."/>
            <person name="Miller J.R."/>
            <person name="Sutton G."/>
            <person name="Suzuki S."/>
            <person name="Methe B."/>
            <person name="Inagaki F."/>
            <person name="Imachi H."/>
        </authorList>
    </citation>
    <scope>NUCLEOTIDE SEQUENCE [LARGE SCALE GENOMIC DNA]</scope>
    <source>
        <strain evidence="1 2">MO-MB1</strain>
    </source>
</reference>
<gene>
    <name evidence="1" type="ORF">BK007_01985</name>
</gene>
<sequence length="438" mass="51922">MFDIEKTKNYLIEICDANRNFTLDQKKSADYWWYKKDQTVYLDADSLNKFFDVLTEIREITSIKNNFHKEKIKETIQDLLSDAIKISKEDQAVFIENELIKINSEFKSEIKNWTFLVPLFNLNMERNFSVGDVEFFKFDENVVSEVFEELDKEEPFYKFYIKPNIGLIYARASALGAETTAYNMALYKIRLAINIIKFFVDPSFFQFGLIGELPKPEYRTIFYHDDNDNQIGSKQLVGRPPDFRIDNQFIENPFFREIDSILKDPNSSAFEKRLLIAVYWYGESINVQYDEKERIYERRDEEHDNLEYFKIGEGMIKLFTSLESVLLKDNEGNKKRNLSKRGSKLLSETEPQQIKYYEPNLKFLYYIRGKIVHNGNNSALANEFTELNKYVNNILCHLIILNKKYKFKSVNRLVKYLDKTSITQINDDLNETFSQNMI</sequence>
<dbReference type="AlphaFoldDB" id="A0A2H4VA08"/>
<dbReference type="GeneID" id="35120324"/>
<accession>A0A2H4VA08</accession>
<evidence type="ECO:0000313" key="1">
    <source>
        <dbReference type="EMBL" id="AUB54908.1"/>
    </source>
</evidence>
<evidence type="ECO:0000313" key="2">
    <source>
        <dbReference type="Proteomes" id="UP000232806"/>
    </source>
</evidence>
<dbReference type="RefSeq" id="WP_100904885.1">
    <property type="nucleotide sequence ID" value="NZ_CP017766.1"/>
</dbReference>
<name>A0A2H4VA08_9EURY</name>
<dbReference type="EMBL" id="CP017766">
    <property type="protein sequence ID" value="AUB54908.1"/>
    <property type="molecule type" value="Genomic_DNA"/>
</dbReference>
<organism evidence="1 2">
    <name type="scientific">Methanobacterium subterraneum</name>
    <dbReference type="NCBI Taxonomy" id="59277"/>
    <lineage>
        <taxon>Archaea</taxon>
        <taxon>Methanobacteriati</taxon>
        <taxon>Methanobacteriota</taxon>
        <taxon>Methanomada group</taxon>
        <taxon>Methanobacteria</taxon>
        <taxon>Methanobacteriales</taxon>
        <taxon>Methanobacteriaceae</taxon>
        <taxon>Methanobacterium</taxon>
    </lineage>
</organism>
<proteinExistence type="predicted"/>
<protein>
    <submittedName>
        <fullName evidence="1">Uncharacterized protein</fullName>
    </submittedName>
</protein>